<protein>
    <submittedName>
        <fullName evidence="6">Uncharacterized protein</fullName>
    </submittedName>
</protein>
<name>A0ABD3RDK5_9STRA</name>
<evidence type="ECO:0000313" key="6">
    <source>
        <dbReference type="EMBL" id="KAL3811024.1"/>
    </source>
</evidence>
<comment type="similarity">
    <text evidence="1">Belongs to the peptidase S51 family.</text>
</comment>
<keyword evidence="2" id="KW-0645">Protease</keyword>
<feature type="compositionally biased region" description="Acidic residues" evidence="5">
    <location>
        <begin position="185"/>
        <end position="200"/>
    </location>
</feature>
<evidence type="ECO:0000256" key="1">
    <source>
        <dbReference type="ARBA" id="ARBA00006534"/>
    </source>
</evidence>
<keyword evidence="7" id="KW-1185">Reference proteome</keyword>
<evidence type="ECO:0000256" key="2">
    <source>
        <dbReference type="ARBA" id="ARBA00022670"/>
    </source>
</evidence>
<proteinExistence type="inferred from homology"/>
<evidence type="ECO:0000256" key="4">
    <source>
        <dbReference type="ARBA" id="ARBA00022825"/>
    </source>
</evidence>
<organism evidence="6 7">
    <name type="scientific">Cyclostephanos tholiformis</name>
    <dbReference type="NCBI Taxonomy" id="382380"/>
    <lineage>
        <taxon>Eukaryota</taxon>
        <taxon>Sar</taxon>
        <taxon>Stramenopiles</taxon>
        <taxon>Ochrophyta</taxon>
        <taxon>Bacillariophyta</taxon>
        <taxon>Coscinodiscophyceae</taxon>
        <taxon>Thalassiosirophycidae</taxon>
        <taxon>Stephanodiscales</taxon>
        <taxon>Stephanodiscaceae</taxon>
        <taxon>Cyclostephanos</taxon>
    </lineage>
</organism>
<reference evidence="6 7" key="1">
    <citation type="submission" date="2024-10" db="EMBL/GenBank/DDBJ databases">
        <title>Updated reference genomes for cyclostephanoid diatoms.</title>
        <authorList>
            <person name="Roberts W.R."/>
            <person name="Alverson A.J."/>
        </authorList>
    </citation>
    <scope>NUCLEOTIDE SEQUENCE [LARGE SCALE GENOMIC DNA]</scope>
    <source>
        <strain evidence="6 7">AJA228-03</strain>
    </source>
</reference>
<keyword evidence="4" id="KW-0720">Serine protease</keyword>
<dbReference type="InterPro" id="IPR005320">
    <property type="entry name" value="Peptidase_S51"/>
</dbReference>
<keyword evidence="3" id="KW-0378">Hydrolase</keyword>
<sequence>MKGIFAGSGNAGMSSPYVAAAVISLTRRLPEDLSLLYIGTASYDIAEARHMQTGAFASMGVAIRSLDVANKSVPREAMAEAVDGADIILVSGGNTLYAVDRWEKLGLGNLLRRASLDGKVMTGGSAGAICWFDGGHSDSMDPESHRLFKLKKIKCRNDAADARSGMGGKGGPKSSLFDEGARSDEETEPETDTDSDEDSKDSDSDSSTSDWEYIRVSGLGILPGLICPHHDRVQSNGVLRSTDFRSMMKRHSYEVGIGIDHFAALEINGAEFRVLSLPGRTGSVDVEDGGGCKVPGVWIYYVDGDGIVHSIVCPRSGKVSDLLQTLKYPSKHFVEDKRVKLCRKANPPLMD</sequence>
<dbReference type="Gene3D" id="3.40.50.880">
    <property type="match status" value="2"/>
</dbReference>
<accession>A0ABD3RDK5</accession>
<dbReference type="Proteomes" id="UP001530377">
    <property type="component" value="Unassembled WGS sequence"/>
</dbReference>
<dbReference type="PANTHER" id="PTHR20842">
    <property type="entry name" value="PROTEASE S51 ALPHA-ASPARTYL DIPEPTIDASE"/>
    <property type="match status" value="1"/>
</dbReference>
<evidence type="ECO:0000256" key="3">
    <source>
        <dbReference type="ARBA" id="ARBA00022801"/>
    </source>
</evidence>
<dbReference type="GO" id="GO:0008236">
    <property type="term" value="F:serine-type peptidase activity"/>
    <property type="evidence" value="ECO:0007669"/>
    <property type="project" value="UniProtKB-KW"/>
</dbReference>
<dbReference type="Pfam" id="PF03575">
    <property type="entry name" value="Peptidase_S51"/>
    <property type="match status" value="1"/>
</dbReference>
<feature type="region of interest" description="Disordered" evidence="5">
    <location>
        <begin position="160"/>
        <end position="209"/>
    </location>
</feature>
<gene>
    <name evidence="6" type="ORF">ACHAXA_010285</name>
</gene>
<evidence type="ECO:0000313" key="7">
    <source>
        <dbReference type="Proteomes" id="UP001530377"/>
    </source>
</evidence>
<dbReference type="EMBL" id="JALLPB020000286">
    <property type="protein sequence ID" value="KAL3811024.1"/>
    <property type="molecule type" value="Genomic_DNA"/>
</dbReference>
<comment type="caution">
    <text evidence="6">The sequence shown here is derived from an EMBL/GenBank/DDBJ whole genome shotgun (WGS) entry which is preliminary data.</text>
</comment>
<evidence type="ECO:0000256" key="5">
    <source>
        <dbReference type="SAM" id="MobiDB-lite"/>
    </source>
</evidence>
<dbReference type="InterPro" id="IPR029062">
    <property type="entry name" value="Class_I_gatase-like"/>
</dbReference>
<dbReference type="PANTHER" id="PTHR20842:SF0">
    <property type="entry name" value="ALPHA-ASPARTYL DIPEPTIDASE"/>
    <property type="match status" value="1"/>
</dbReference>
<dbReference type="AlphaFoldDB" id="A0ABD3RDK5"/>
<dbReference type="SUPFAM" id="SSF52317">
    <property type="entry name" value="Class I glutamine amidotransferase-like"/>
    <property type="match status" value="1"/>
</dbReference>
<dbReference type="GO" id="GO:0006508">
    <property type="term" value="P:proteolysis"/>
    <property type="evidence" value="ECO:0007669"/>
    <property type="project" value="UniProtKB-KW"/>
</dbReference>